<gene>
    <name evidence="2" type="ORF">NEPTK9_001520</name>
</gene>
<dbReference type="InterPro" id="IPR001375">
    <property type="entry name" value="Peptidase_S9_cat"/>
</dbReference>
<evidence type="ECO:0000313" key="2">
    <source>
        <dbReference type="EMBL" id="MBF5059996.1"/>
    </source>
</evidence>
<dbReference type="InterPro" id="IPR011042">
    <property type="entry name" value="6-blade_b-propeller_TolB-like"/>
</dbReference>
<dbReference type="SUPFAM" id="SSF53474">
    <property type="entry name" value="alpha/beta-Hydrolases"/>
    <property type="match status" value="1"/>
</dbReference>
<proteinExistence type="predicted"/>
<accession>A0ABS0B0R7</accession>
<protein>
    <recommendedName>
        <fullName evidence="1">Peptidase S9 prolyl oligopeptidase catalytic domain-containing protein</fullName>
    </recommendedName>
</protein>
<sequence length="596" mass="66513">METQPHGTWKSPITPSMIVKSAIKLGDIALDGGSIYWNEIRPEEKGRSVIVSNGKDLLPEGYSARSRVHEYGGAPFTVHNGTVYFVNDKDQKLYKRDPNGEIFPLCGGEGLRYANPLFDPKRNVLYAVQEEHRADGEVINTLVKVDNEAIAIHEGHDFYAMPTLHPEGTHLAFITWDHPNMPWDGSTLWVGEIAPDGTLFNVKKEAGGISESIFQPEWSPDGTLHYVSDRTGWWNLYPGPEMEAEFGQPLWVFGMTNYGFFDDGRIAAVYTIKGKSHLGIIHGEELEKVDLSFTSYGSFKVSGNRCYFTAASSTEPQALYSYEKGELTCLKKLREVTCDNRYISIAKTIECKGTHGFFYSPKNPDYKGNDLPPLIVKCHGGPSGHTNPSLNLENQYWTSRGFAYLDVNYGGSTGHGRAYRERLKGTWGKVDVEDCINAALYCAEKGWVDRERMAIKGGSSGGYTTLAALTFHDTFKAGVSYYGVSDLEALANDTHKYEAHYLDGLIGPYPEEKERYRALSPLHHADQISAPLLLLQGSEDRVVPPNQSEMLIKALKTPVTYILFEGEGHGFRQAENIKKALEAELNFYGKTFGFEM</sequence>
<evidence type="ECO:0000259" key="1">
    <source>
        <dbReference type="Pfam" id="PF00326"/>
    </source>
</evidence>
<dbReference type="Proteomes" id="UP001194714">
    <property type="component" value="Unassembled WGS sequence"/>
</dbReference>
<dbReference type="RefSeq" id="WP_194848320.1">
    <property type="nucleotide sequence ID" value="NZ_JAAEJV010000060.1"/>
</dbReference>
<dbReference type="SUPFAM" id="SSF69322">
    <property type="entry name" value="Tricorn protease domain 2"/>
    <property type="match status" value="1"/>
</dbReference>
<reference evidence="2 3" key="1">
    <citation type="submission" date="2020-01" db="EMBL/GenBank/DDBJ databases">
        <title>Draft genome sequence of Cand. Neptunochlamydia vexilliferae K9.</title>
        <authorList>
            <person name="Schulz F."/>
            <person name="Koestlbacher S."/>
            <person name="Wascher F."/>
            <person name="Pizzetti I."/>
            <person name="Horn M."/>
        </authorList>
    </citation>
    <scope>NUCLEOTIDE SEQUENCE [LARGE SCALE GENOMIC DNA]</scope>
    <source>
        <strain evidence="2 3">K9</strain>
    </source>
</reference>
<dbReference type="PANTHER" id="PTHR43056:SF5">
    <property type="entry name" value="PEPTIDASE S9 PROLYL OLIGOPEPTIDASE CATALYTIC DOMAIN-CONTAINING PROTEIN"/>
    <property type="match status" value="1"/>
</dbReference>
<dbReference type="EMBL" id="JAAEJV010000060">
    <property type="protein sequence ID" value="MBF5059996.1"/>
    <property type="molecule type" value="Genomic_DNA"/>
</dbReference>
<dbReference type="Pfam" id="PF00326">
    <property type="entry name" value="Peptidase_S9"/>
    <property type="match status" value="1"/>
</dbReference>
<comment type="caution">
    <text evidence="2">The sequence shown here is derived from an EMBL/GenBank/DDBJ whole genome shotgun (WGS) entry which is preliminary data.</text>
</comment>
<dbReference type="InterPro" id="IPR029058">
    <property type="entry name" value="AB_hydrolase_fold"/>
</dbReference>
<dbReference type="InterPro" id="IPR050585">
    <property type="entry name" value="Xaa-Pro_dipeptidyl-ppase/CocE"/>
</dbReference>
<dbReference type="PANTHER" id="PTHR43056">
    <property type="entry name" value="PEPTIDASE S9 PROLYL OLIGOPEPTIDASE"/>
    <property type="match status" value="1"/>
</dbReference>
<dbReference type="Gene3D" id="2.120.10.30">
    <property type="entry name" value="TolB, C-terminal domain"/>
    <property type="match status" value="1"/>
</dbReference>
<feature type="domain" description="Peptidase S9 prolyl oligopeptidase catalytic" evidence="1">
    <location>
        <begin position="389"/>
        <end position="593"/>
    </location>
</feature>
<organism evidence="2 3">
    <name type="scientific">Candidatus Neptunichlamydia vexilliferae</name>
    <dbReference type="NCBI Taxonomy" id="1651774"/>
    <lineage>
        <taxon>Bacteria</taxon>
        <taxon>Pseudomonadati</taxon>
        <taxon>Chlamydiota</taxon>
        <taxon>Chlamydiia</taxon>
        <taxon>Parachlamydiales</taxon>
        <taxon>Simkaniaceae</taxon>
        <taxon>Candidatus Neptunichlamydia</taxon>
    </lineage>
</organism>
<keyword evidence="3" id="KW-1185">Reference proteome</keyword>
<evidence type="ECO:0000313" key="3">
    <source>
        <dbReference type="Proteomes" id="UP001194714"/>
    </source>
</evidence>
<dbReference type="Gene3D" id="3.40.50.1820">
    <property type="entry name" value="alpha/beta hydrolase"/>
    <property type="match status" value="1"/>
</dbReference>
<name>A0ABS0B0R7_9BACT</name>